<evidence type="ECO:0008006" key="4">
    <source>
        <dbReference type="Google" id="ProtNLM"/>
    </source>
</evidence>
<name>A0A5C6XKE9_9DELT</name>
<organism evidence="2 3">
    <name type="scientific">Lujinxingia vulgaris</name>
    <dbReference type="NCBI Taxonomy" id="2600176"/>
    <lineage>
        <taxon>Bacteria</taxon>
        <taxon>Deltaproteobacteria</taxon>
        <taxon>Bradymonadales</taxon>
        <taxon>Lujinxingiaceae</taxon>
        <taxon>Lujinxingia</taxon>
    </lineage>
</organism>
<protein>
    <recommendedName>
        <fullName evidence="4">Lipoprotein</fullName>
    </recommendedName>
</protein>
<gene>
    <name evidence="2" type="ORF">FRC98_06985</name>
</gene>
<proteinExistence type="predicted"/>
<reference evidence="2 3" key="1">
    <citation type="submission" date="2019-08" db="EMBL/GenBank/DDBJ databases">
        <title>Bradymonadales sp. TMQ4.</title>
        <authorList>
            <person name="Liang Q."/>
        </authorList>
    </citation>
    <scope>NUCLEOTIDE SEQUENCE [LARGE SCALE GENOMIC DNA]</scope>
    <source>
        <strain evidence="2 3">TMQ4</strain>
    </source>
</reference>
<evidence type="ECO:0000313" key="3">
    <source>
        <dbReference type="Proteomes" id="UP000321412"/>
    </source>
</evidence>
<feature type="signal peptide" evidence="1">
    <location>
        <begin position="1"/>
        <end position="27"/>
    </location>
</feature>
<dbReference type="OrthoDB" id="5508271at2"/>
<evidence type="ECO:0000256" key="1">
    <source>
        <dbReference type="SAM" id="SignalP"/>
    </source>
</evidence>
<accession>A0A5C6XKE9</accession>
<dbReference type="AlphaFoldDB" id="A0A5C6XKE9"/>
<evidence type="ECO:0000313" key="2">
    <source>
        <dbReference type="EMBL" id="TXD38620.1"/>
    </source>
</evidence>
<dbReference type="Proteomes" id="UP000321412">
    <property type="component" value="Unassembled WGS sequence"/>
</dbReference>
<feature type="chain" id="PRO_5022701967" description="Lipoprotein" evidence="1">
    <location>
        <begin position="28"/>
        <end position="321"/>
    </location>
</feature>
<dbReference type="RefSeq" id="WP_146980555.1">
    <property type="nucleotide sequence ID" value="NZ_VOSM01000002.1"/>
</dbReference>
<keyword evidence="1" id="KW-0732">Signal</keyword>
<comment type="caution">
    <text evidence="2">The sequence shown here is derived from an EMBL/GenBank/DDBJ whole genome shotgun (WGS) entry which is preliminary data.</text>
</comment>
<dbReference type="EMBL" id="VOSM01000002">
    <property type="protein sequence ID" value="TXD38620.1"/>
    <property type="molecule type" value="Genomic_DNA"/>
</dbReference>
<keyword evidence="3" id="KW-1185">Reference proteome</keyword>
<sequence length="321" mass="35223">MPDRLRTRNGSLCLAVIALALALQACASVQSHPTEALIWRTPMAFDPVEARAPALLEAQGRRGTATLFRLERAYAPTQALVAYRLTLQRDGLAALSDTFTSEPAGPGQWWVFHSRSDETVAHALLTTTPDATWVVRLERTGHDNLTRTRTTLKDLSDGIQPELRPAENALPDLPLGQALRAPSDLYLDPPATSGGPRHAALRELAAPRTLFQGYALAEPLPYPLPADAYLSQLIERYAGQITDLSADEVTSESCGTTCRIATLTGEAWTYTLVAVSSGKEARHLLLWHPSWSRAPNVLQPQQRWVEDFSQRAHELIEVPAL</sequence>
<dbReference type="PROSITE" id="PS51257">
    <property type="entry name" value="PROKAR_LIPOPROTEIN"/>
    <property type="match status" value="1"/>
</dbReference>